<protein>
    <recommendedName>
        <fullName evidence="5">MYND-type domain-containing protein</fullName>
    </recommendedName>
</protein>
<dbReference type="Pfam" id="PF01753">
    <property type="entry name" value="zf-MYND"/>
    <property type="match status" value="1"/>
</dbReference>
<dbReference type="PROSITE" id="PS50865">
    <property type="entry name" value="ZF_MYND_2"/>
    <property type="match status" value="1"/>
</dbReference>
<dbReference type="Gene3D" id="6.10.140.2220">
    <property type="match status" value="1"/>
</dbReference>
<evidence type="ECO:0000256" key="4">
    <source>
        <dbReference type="PROSITE-ProRule" id="PRU00134"/>
    </source>
</evidence>
<keyword evidence="3" id="KW-0862">Zinc</keyword>
<dbReference type="GO" id="GO:0008270">
    <property type="term" value="F:zinc ion binding"/>
    <property type="evidence" value="ECO:0007669"/>
    <property type="project" value="UniProtKB-KW"/>
</dbReference>
<dbReference type="EMBL" id="HBHT01012100">
    <property type="protein sequence ID" value="CAD9957100.1"/>
    <property type="molecule type" value="Transcribed_RNA"/>
</dbReference>
<evidence type="ECO:0000256" key="2">
    <source>
        <dbReference type="ARBA" id="ARBA00022771"/>
    </source>
</evidence>
<accession>A0A7S2Y7A5</accession>
<name>A0A7S2Y7A5_9STRA</name>
<evidence type="ECO:0000256" key="1">
    <source>
        <dbReference type="ARBA" id="ARBA00022723"/>
    </source>
</evidence>
<reference evidence="6" key="1">
    <citation type="submission" date="2021-01" db="EMBL/GenBank/DDBJ databases">
        <authorList>
            <person name="Corre E."/>
            <person name="Pelletier E."/>
            <person name="Niang G."/>
            <person name="Scheremetjew M."/>
            <person name="Finn R."/>
            <person name="Kale V."/>
            <person name="Holt S."/>
            <person name="Cochrane G."/>
            <person name="Meng A."/>
            <person name="Brown T."/>
            <person name="Cohen L."/>
        </authorList>
    </citation>
    <scope>NUCLEOTIDE SEQUENCE</scope>
    <source>
        <strain evidence="6">CCMP125</strain>
    </source>
</reference>
<organism evidence="6">
    <name type="scientific">Entomoneis paludosa</name>
    <dbReference type="NCBI Taxonomy" id="265537"/>
    <lineage>
        <taxon>Eukaryota</taxon>
        <taxon>Sar</taxon>
        <taxon>Stramenopiles</taxon>
        <taxon>Ochrophyta</taxon>
        <taxon>Bacillariophyta</taxon>
        <taxon>Bacillariophyceae</taxon>
        <taxon>Bacillariophycidae</taxon>
        <taxon>Entomoneidaceae</taxon>
        <taxon>Entomoneis</taxon>
    </lineage>
</organism>
<proteinExistence type="predicted"/>
<sequence>MTQLLLPTVDSSISDVPSQDIKIMNGDTERLFDTLVALIRHDKDKRRELSRKSLDAHRTKGKGMFVVNAVRDDDSRVIDDVEELFRGLEWWNHEDCTRNMLPNYCPDDPGYDPEIQDYMRNRNDIGHHVMLGMYWSYSPRGSGILHRDATFTTLSHPNVWGLYNAENPSNPYQDVHNVGEEIIVHGHQCAASGCDNLEATQRLPCPSSCPTGECEHVAVLSSGRALMKCAGCHQVVYCSKACQKKHWREGHRQECQNLRLSQ</sequence>
<gene>
    <name evidence="6" type="ORF">APAL1065_LOCUS8118</name>
</gene>
<dbReference type="SUPFAM" id="SSF144232">
    <property type="entry name" value="HIT/MYND zinc finger-like"/>
    <property type="match status" value="1"/>
</dbReference>
<keyword evidence="1" id="KW-0479">Metal-binding</keyword>
<dbReference type="AlphaFoldDB" id="A0A7S2Y7A5"/>
<evidence type="ECO:0000313" key="6">
    <source>
        <dbReference type="EMBL" id="CAD9957100.1"/>
    </source>
</evidence>
<keyword evidence="2 4" id="KW-0863">Zinc-finger</keyword>
<evidence type="ECO:0000259" key="5">
    <source>
        <dbReference type="PROSITE" id="PS50865"/>
    </source>
</evidence>
<dbReference type="InterPro" id="IPR002893">
    <property type="entry name" value="Znf_MYND"/>
</dbReference>
<evidence type="ECO:0000256" key="3">
    <source>
        <dbReference type="ARBA" id="ARBA00022833"/>
    </source>
</evidence>
<feature type="domain" description="MYND-type" evidence="5">
    <location>
        <begin position="211"/>
        <end position="255"/>
    </location>
</feature>